<proteinExistence type="predicted"/>
<gene>
    <name evidence="4" type="ORF">RFI_20659</name>
</gene>
<name>X6MRP5_RETFI</name>
<feature type="compositionally biased region" description="Polar residues" evidence="1">
    <location>
        <begin position="306"/>
        <end position="317"/>
    </location>
</feature>
<evidence type="ECO:0000313" key="4">
    <source>
        <dbReference type="EMBL" id="ETO16683.1"/>
    </source>
</evidence>
<feature type="compositionally biased region" description="Polar residues" evidence="1">
    <location>
        <begin position="130"/>
        <end position="147"/>
    </location>
</feature>
<organism evidence="4 5">
    <name type="scientific">Reticulomyxa filosa</name>
    <dbReference type="NCBI Taxonomy" id="46433"/>
    <lineage>
        <taxon>Eukaryota</taxon>
        <taxon>Sar</taxon>
        <taxon>Rhizaria</taxon>
        <taxon>Retaria</taxon>
        <taxon>Foraminifera</taxon>
        <taxon>Monothalamids</taxon>
        <taxon>Reticulomyxidae</taxon>
        <taxon>Reticulomyxa</taxon>
    </lineage>
</organism>
<feature type="domain" description="GYF" evidence="3">
    <location>
        <begin position="199"/>
        <end position="247"/>
    </location>
</feature>
<comment type="caution">
    <text evidence="4">The sequence shown here is derived from an EMBL/GenBank/DDBJ whole genome shotgun (WGS) entry which is preliminary data.</text>
</comment>
<dbReference type="Proteomes" id="UP000023152">
    <property type="component" value="Unassembled WGS sequence"/>
</dbReference>
<evidence type="ECO:0000313" key="5">
    <source>
        <dbReference type="Proteomes" id="UP000023152"/>
    </source>
</evidence>
<protein>
    <recommendedName>
        <fullName evidence="3">GYF domain-containing protein</fullName>
    </recommendedName>
</protein>
<evidence type="ECO:0000256" key="2">
    <source>
        <dbReference type="SAM" id="Phobius"/>
    </source>
</evidence>
<feature type="transmembrane region" description="Helical" evidence="2">
    <location>
        <begin position="781"/>
        <end position="803"/>
    </location>
</feature>
<dbReference type="OrthoDB" id="48509at2759"/>
<feature type="transmembrane region" description="Helical" evidence="2">
    <location>
        <begin position="534"/>
        <end position="554"/>
    </location>
</feature>
<keyword evidence="2" id="KW-0812">Transmembrane</keyword>
<dbReference type="SMART" id="SM00444">
    <property type="entry name" value="GYF"/>
    <property type="match status" value="1"/>
</dbReference>
<feature type="transmembrane region" description="Helical" evidence="2">
    <location>
        <begin position="435"/>
        <end position="456"/>
    </location>
</feature>
<evidence type="ECO:0000259" key="3">
    <source>
        <dbReference type="PROSITE" id="PS50829"/>
    </source>
</evidence>
<evidence type="ECO:0000256" key="1">
    <source>
        <dbReference type="SAM" id="MobiDB-lite"/>
    </source>
</evidence>
<keyword evidence="2" id="KW-1133">Transmembrane helix</keyword>
<accession>X6MRP5</accession>
<dbReference type="SUPFAM" id="SSF55277">
    <property type="entry name" value="GYF domain"/>
    <property type="match status" value="1"/>
</dbReference>
<reference evidence="4 5" key="1">
    <citation type="journal article" date="2013" name="Curr. Biol.">
        <title>The Genome of the Foraminiferan Reticulomyxa filosa.</title>
        <authorList>
            <person name="Glockner G."/>
            <person name="Hulsmann N."/>
            <person name="Schleicher M."/>
            <person name="Noegel A.A."/>
            <person name="Eichinger L."/>
            <person name="Gallinger C."/>
            <person name="Pawlowski J."/>
            <person name="Sierra R."/>
            <person name="Euteneuer U."/>
            <person name="Pillet L."/>
            <person name="Moustafa A."/>
            <person name="Platzer M."/>
            <person name="Groth M."/>
            <person name="Szafranski K."/>
            <person name="Schliwa M."/>
        </authorList>
    </citation>
    <scope>NUCLEOTIDE SEQUENCE [LARGE SCALE GENOMIC DNA]</scope>
</reference>
<keyword evidence="2" id="KW-0472">Membrane</keyword>
<feature type="region of interest" description="Disordered" evidence="1">
    <location>
        <begin position="350"/>
        <end position="417"/>
    </location>
</feature>
<dbReference type="Gene3D" id="3.30.1490.40">
    <property type="match status" value="1"/>
</dbReference>
<feature type="compositionally biased region" description="Acidic residues" evidence="1">
    <location>
        <begin position="395"/>
        <end position="413"/>
    </location>
</feature>
<feature type="region of interest" description="Disordered" evidence="1">
    <location>
        <begin position="23"/>
        <end position="60"/>
    </location>
</feature>
<feature type="region of interest" description="Disordered" evidence="1">
    <location>
        <begin position="88"/>
        <end position="155"/>
    </location>
</feature>
<keyword evidence="5" id="KW-1185">Reference proteome</keyword>
<feature type="region of interest" description="Disordered" evidence="1">
    <location>
        <begin position="176"/>
        <end position="197"/>
    </location>
</feature>
<feature type="transmembrane region" description="Helical" evidence="2">
    <location>
        <begin position="256"/>
        <end position="274"/>
    </location>
</feature>
<dbReference type="AlphaFoldDB" id="X6MRP5"/>
<dbReference type="Pfam" id="PF02213">
    <property type="entry name" value="GYF"/>
    <property type="match status" value="1"/>
</dbReference>
<feature type="region of interest" description="Disordered" evidence="1">
    <location>
        <begin position="306"/>
        <end position="330"/>
    </location>
</feature>
<dbReference type="EMBL" id="ASPP01017958">
    <property type="protein sequence ID" value="ETO16683.1"/>
    <property type="molecule type" value="Genomic_DNA"/>
</dbReference>
<dbReference type="InterPro" id="IPR035445">
    <property type="entry name" value="GYF-like_dom_sf"/>
</dbReference>
<sequence length="814" mass="93758">MNFEMALQEPVLPQLAMELTETEKQLQKEGPYNPIHKSFQRPSADRNETSGSPQNSHDMDGARLFFVPYHLLILCKSSISFVDTKKKKEKSAGRWISRRAQLLKQKEDSSPANESNNANHKDHKNDGSDDNTVNQSVEESQKNVSRQNNEKDIVNTHTNSIVDGILNGYAKNTNANDSSKLSEAHKTTKNSTAATSTKSDEWWYKDPQGFVQGPFAAFRMEQWFFGKYFKKELPIRCEQSSDFIELHQWFKASHPGWPYVIAVCFIVFICPKAFKRKKNLRLTCCACHSNLLAYRRRAKNEPLVFKSSNHATNSNENHFTDTLPDINTLKHTKHDKNGDYAFDMEVPSEPNRLKQGYQTPPSSDEFEEEVKKLSMNVITDDDPTQNEYPNHFDKEGEDEENEEHENEDEDEENGPLGHHLINEINSFDVIHNNQLFLVFILFYFIFTYSLLIKYPYQDQPMESNSTHFQMPTTLTGMRPFRYATIHARNETANTVPHSNLHDTNAVSLETSTNDVMQDSMDQYGYNVKQVPTTQQYFCKLVLVVLFALFCICVCEMSKTENEKKDKFVCTLRKLPKERKQQRANVTQKALLMDFVTQEDKAQPYANDERNTYNYDSYVYEQYNTKNNVSSEYVVGWTQPEEFENKHPNQSTVKCARSWNILFGCEHSGYCFHVGHIPLVCDSSFVNIHLTEETKSTFLEKSFSHPRYELHQSSGIQSTKSDPSAQLAEYTNTQTTYSPIPIDSMEPQPMQSIIRSGSIDSAHLHRRKPPVPHRSYLNSETYIAVSMNGLVISSLCFNCVFFFLQLSLFAHCTNC</sequence>
<dbReference type="PROSITE" id="PS50829">
    <property type="entry name" value="GYF"/>
    <property type="match status" value="1"/>
</dbReference>
<dbReference type="InterPro" id="IPR003169">
    <property type="entry name" value="GYF"/>
</dbReference>